<reference evidence="7" key="1">
    <citation type="submission" date="2023-06" db="EMBL/GenBank/DDBJ databases">
        <title>Uncultivated large filamentous bacteria from sulfidic sediments reveal new species and different genomic features in energy metabolism and defense.</title>
        <authorList>
            <person name="Fonseca A."/>
        </authorList>
    </citation>
    <scope>NUCLEOTIDE SEQUENCE</scope>
    <source>
        <strain evidence="7">HSG4</strain>
    </source>
</reference>
<dbReference type="PROSITE" id="PS01039">
    <property type="entry name" value="SBP_BACTERIAL_3"/>
    <property type="match status" value="1"/>
</dbReference>
<comment type="caution">
    <text evidence="7">The sequence shown here is derived from an EMBL/GenBank/DDBJ whole genome shotgun (WGS) entry which is preliminary data.</text>
</comment>
<gene>
    <name evidence="7" type="ORF">QUF54_00875</name>
</gene>
<dbReference type="Gene3D" id="3.40.190.10">
    <property type="entry name" value="Periplasmic binding protein-like II"/>
    <property type="match status" value="2"/>
</dbReference>
<dbReference type="InterPro" id="IPR018313">
    <property type="entry name" value="SBP_3_CS"/>
</dbReference>
<evidence type="ECO:0000259" key="6">
    <source>
        <dbReference type="SMART" id="SM00062"/>
    </source>
</evidence>
<keyword evidence="2" id="KW-0813">Transport</keyword>
<keyword evidence="3 5" id="KW-0732">Signal</keyword>
<dbReference type="Pfam" id="PF00497">
    <property type="entry name" value="SBP_bac_3"/>
    <property type="match status" value="1"/>
</dbReference>
<name>A0ABT7VQU9_9GAMM</name>
<evidence type="ECO:0000256" key="2">
    <source>
        <dbReference type="ARBA" id="ARBA00022448"/>
    </source>
</evidence>
<evidence type="ECO:0000256" key="4">
    <source>
        <dbReference type="RuleBase" id="RU003744"/>
    </source>
</evidence>
<evidence type="ECO:0000256" key="3">
    <source>
        <dbReference type="ARBA" id="ARBA00022729"/>
    </source>
</evidence>
<comment type="similarity">
    <text evidence="1 4">Belongs to the bacterial solute-binding protein 3 family.</text>
</comment>
<evidence type="ECO:0000313" key="8">
    <source>
        <dbReference type="Proteomes" id="UP001171945"/>
    </source>
</evidence>
<keyword evidence="8" id="KW-1185">Reference proteome</keyword>
<evidence type="ECO:0000256" key="5">
    <source>
        <dbReference type="SAM" id="SignalP"/>
    </source>
</evidence>
<proteinExistence type="inferred from homology"/>
<feature type="chain" id="PRO_5045765224" evidence="5">
    <location>
        <begin position="23"/>
        <end position="399"/>
    </location>
</feature>
<dbReference type="SUPFAM" id="SSF53850">
    <property type="entry name" value="Periplasmic binding protein-like II"/>
    <property type="match status" value="1"/>
</dbReference>
<dbReference type="PANTHER" id="PTHR30085:SF7">
    <property type="entry name" value="AMINO-ACID ABC TRANSPORTER-BINDING PROTEIN YHDW-RELATED"/>
    <property type="match status" value="1"/>
</dbReference>
<evidence type="ECO:0000313" key="7">
    <source>
        <dbReference type="EMBL" id="MDM8561888.1"/>
    </source>
</evidence>
<organism evidence="7 8">
    <name type="scientific">Candidatus Marithioploca araucensis</name>
    <dbReference type="NCBI Taxonomy" id="70273"/>
    <lineage>
        <taxon>Bacteria</taxon>
        <taxon>Pseudomonadati</taxon>
        <taxon>Pseudomonadota</taxon>
        <taxon>Gammaproteobacteria</taxon>
        <taxon>Thiotrichales</taxon>
        <taxon>Thiotrichaceae</taxon>
        <taxon>Candidatus Marithioploca</taxon>
    </lineage>
</organism>
<dbReference type="InterPro" id="IPR001638">
    <property type="entry name" value="Solute-binding_3/MltF_N"/>
</dbReference>
<feature type="signal peptide" evidence="5">
    <location>
        <begin position="1"/>
        <end position="22"/>
    </location>
</feature>
<sequence length="399" mass="43135">MQLKKKLLLTAVGMACHLSAHAQSATFDVETQELHLPVVDVMLKDEQVGKFEVEMQLVPNTIVSDFTIKKITPITSSISTDGILGHITNRGSLACGMDNQLSTLQGGFVFINENGQIRGFDVDFCRAVAAAVLNNANVVAPVMVVPGNRQVALKPGNVDILTAITTWTSSRDASWGNFTWITLYDGQGFVVKKDSGITSIEQFEGATICVTGGTTTIVNLEEVFNQRGISFTPVVFSNDNQAFSAYEQGQCTAYTTDRSLLSVIIYKSDTPNAHLLLDETISKEPLAPSVPFGDEQWLKIVRTVIFGLINAEELGITQANVDTMMNSDNPEVKRLLGVEGSFGQAELGLETDAIARAVRAVGNYGEIYERNLGTGGIGIPRGLNKLWTDGGLIYAPPLR</sequence>
<accession>A0ABT7VQU9</accession>
<feature type="domain" description="Solute-binding protein family 3/N-terminal" evidence="6">
    <location>
        <begin position="92"/>
        <end position="324"/>
    </location>
</feature>
<dbReference type="PANTHER" id="PTHR30085">
    <property type="entry name" value="AMINO ACID ABC TRANSPORTER PERMEASE"/>
    <property type="match status" value="1"/>
</dbReference>
<dbReference type="Proteomes" id="UP001171945">
    <property type="component" value="Unassembled WGS sequence"/>
</dbReference>
<protein>
    <submittedName>
        <fullName evidence="7">Transporter substrate-binding domain-containing protein</fullName>
    </submittedName>
</protein>
<dbReference type="EMBL" id="JAUCGM010000017">
    <property type="protein sequence ID" value="MDM8561888.1"/>
    <property type="molecule type" value="Genomic_DNA"/>
</dbReference>
<dbReference type="SMART" id="SM00062">
    <property type="entry name" value="PBPb"/>
    <property type="match status" value="1"/>
</dbReference>
<dbReference type="InterPro" id="IPR051455">
    <property type="entry name" value="Bact_solute-bind_prot3"/>
</dbReference>
<evidence type="ECO:0000256" key="1">
    <source>
        <dbReference type="ARBA" id="ARBA00010333"/>
    </source>
</evidence>